<dbReference type="EMBL" id="KZ454988">
    <property type="protein sequence ID" value="PKI85215.1"/>
    <property type="molecule type" value="Genomic_DNA"/>
</dbReference>
<dbReference type="AlphaFoldDB" id="A0A2N1JFB8"/>
<evidence type="ECO:0000313" key="2">
    <source>
        <dbReference type="EMBL" id="PKI85215.1"/>
    </source>
</evidence>
<dbReference type="OrthoDB" id="435593at2759"/>
<dbReference type="InterPro" id="IPR057942">
    <property type="entry name" value="TPR_TNPO3_IPO13_3rd"/>
</dbReference>
<reference evidence="2 3" key="1">
    <citation type="submission" date="2017-10" db="EMBL/GenBank/DDBJ databases">
        <title>A novel species of cold-tolerant Malassezia isolated from bats.</title>
        <authorList>
            <person name="Lorch J.M."/>
            <person name="Palmer J.M."/>
            <person name="Vanderwolf K.J."/>
            <person name="Schmidt K.Z."/>
            <person name="Verant M.L."/>
            <person name="Weller T.J."/>
            <person name="Blehert D.S."/>
        </authorList>
    </citation>
    <scope>NUCLEOTIDE SEQUENCE [LARGE SCALE GENOMIC DNA]</scope>
    <source>
        <strain evidence="2 3">NWHC:44797-103</strain>
    </source>
</reference>
<dbReference type="InterPro" id="IPR051345">
    <property type="entry name" value="Importin_beta-like_NTR"/>
</dbReference>
<dbReference type="InterPro" id="IPR013598">
    <property type="entry name" value="Exportin-1/Importin-b-like"/>
</dbReference>
<dbReference type="InterPro" id="IPR011989">
    <property type="entry name" value="ARM-like"/>
</dbReference>
<organism evidence="2 3">
    <name type="scientific">Malassezia vespertilionis</name>
    <dbReference type="NCBI Taxonomy" id="2020962"/>
    <lineage>
        <taxon>Eukaryota</taxon>
        <taxon>Fungi</taxon>
        <taxon>Dikarya</taxon>
        <taxon>Basidiomycota</taxon>
        <taxon>Ustilaginomycotina</taxon>
        <taxon>Malasseziomycetes</taxon>
        <taxon>Malasseziales</taxon>
        <taxon>Malasseziaceae</taxon>
        <taxon>Malassezia</taxon>
    </lineage>
</organism>
<dbReference type="InterPro" id="IPR016024">
    <property type="entry name" value="ARM-type_fold"/>
</dbReference>
<dbReference type="InterPro" id="IPR058537">
    <property type="entry name" value="TPR_TNPO3_IPO13_4th"/>
</dbReference>
<dbReference type="Pfam" id="PF24140">
    <property type="entry name" value="TPR_TNPO3_IPO13_3rd"/>
    <property type="match status" value="1"/>
</dbReference>
<dbReference type="STRING" id="2020962.A0A2N1JFB8"/>
<sequence length="941" mass="104007">MSSAAQVREVLQTLDALYHNPDPQAKAQANVALQRFQRTEDAWRTANELLLAQEHALTSRLFSAQTFRYKVTLDLEQLPAEAQLSLRDTLLDALQLYAQGPRVVQTQLCLALAALSLQLPESVWPRVIPGMVERFGGKPETVGVLLEFLSVLPEEVSTNHRIPVSNATYRERVPQLLTQQASTVLQVLSMYIHAQGVTPAIQETVFRCLCSWLKAGEVSAMQLAETTLLQFTFDALNTDALFDVAVDVFCDLIHETQEIAENRPVVMLILSRLQSLRAVLSAAGDDDDKVRGLCRIFVQAGETYHALFMEHVPEMLPIAQAIFECASYHDLDIVQITFHFWYLLATHVHNAGEAGNANAAPYRALYQQLFEIIIRHLAFPQDTLSGQERDDFRSFRHYMGDTLKDCCCVLGAEACLSRSLEMIETALREESPALRWQDIEAPLFSMRSMGAQVDLRDDQVTPRVLAIVPQLPPHPRLRYAGLLVLSRYTEWVEQHPDRIPEMLTFITTGFEGADKEISAAAAQALNFLCQDCRAHLGAYLPQLFAFFTTIKDSLSAEDMLSLVEAIAYVISALPPHEATESLVYFTQPLLAHVHAYTMLPSPSKTETMHAADRIEQLARILQVMGVSLASTLPESCAATCSQAYAILDRVLELHGSVYFVSERTSSLIRRALIFFGHRAEPTLAPLLERLASSFESTGFSGYVWIVGKCIEQFGHGAGAPLFALLSSALERVSVKQALLLKEHGPDQLSDVLDDYLHTCLVALGAAPGMLLAAPFFPDAFGAAVHALQALSPSVVSIASDTIRNVLKFPAKPMGAAYVDNVRAVAQNQGYHLCCHMLLGLVTHFPPENMPVVIDTVRALAHLCPEQLPQWIGGAIEQLPQDLVPVQDQVRFMESLGSGPIDEAGVKRSLVILYGASRKSRERGMYELSNHSGIRQGSHGSR</sequence>
<feature type="domain" description="Importin N-terminal" evidence="1">
    <location>
        <begin position="29"/>
        <end position="94"/>
    </location>
</feature>
<dbReference type="PANTHER" id="PTHR12363:SF53">
    <property type="entry name" value="MRNA TRANSPORT REGULATOR MTR10"/>
    <property type="match status" value="1"/>
</dbReference>
<name>A0A2N1JFB8_9BASI</name>
<dbReference type="Pfam" id="PF24138">
    <property type="entry name" value="TPR_TNPO3_IPO13_2nd"/>
    <property type="match status" value="1"/>
</dbReference>
<accession>A0A2N1JFB8</accession>
<dbReference type="SUPFAM" id="SSF48371">
    <property type="entry name" value="ARM repeat"/>
    <property type="match status" value="1"/>
</dbReference>
<dbReference type="PANTHER" id="PTHR12363">
    <property type="entry name" value="TRANSPORTIN 3 AND IMPORTIN 13"/>
    <property type="match status" value="1"/>
</dbReference>
<dbReference type="GO" id="GO:0031267">
    <property type="term" value="F:small GTPase binding"/>
    <property type="evidence" value="ECO:0007669"/>
    <property type="project" value="InterPro"/>
</dbReference>
<dbReference type="GO" id="GO:0005737">
    <property type="term" value="C:cytoplasm"/>
    <property type="evidence" value="ECO:0007669"/>
    <property type="project" value="TreeGrafter"/>
</dbReference>
<proteinExistence type="predicted"/>
<dbReference type="Pfam" id="PF03810">
    <property type="entry name" value="IBN_N"/>
    <property type="match status" value="1"/>
</dbReference>
<dbReference type="Pfam" id="PF08389">
    <property type="entry name" value="Xpo1"/>
    <property type="match status" value="1"/>
</dbReference>
<keyword evidence="3" id="KW-1185">Reference proteome</keyword>
<gene>
    <name evidence="2" type="primary">MTR10</name>
    <name evidence="2" type="ORF">MVES_001204</name>
</gene>
<dbReference type="GO" id="GO:0006606">
    <property type="term" value="P:protein import into nucleus"/>
    <property type="evidence" value="ECO:0007669"/>
    <property type="project" value="TreeGrafter"/>
</dbReference>
<evidence type="ECO:0000313" key="3">
    <source>
        <dbReference type="Proteomes" id="UP000232875"/>
    </source>
</evidence>
<protein>
    <submittedName>
        <fullName evidence="2">Mtr10p</fullName>
    </submittedName>
</protein>
<dbReference type="RefSeq" id="XP_056062106.1">
    <property type="nucleotide sequence ID" value="XM_056206131.1"/>
</dbReference>
<dbReference type="GeneID" id="80900788"/>
<dbReference type="Pfam" id="PF24139">
    <property type="entry name" value="TPR_TNPO3_IPO13_4th"/>
    <property type="match status" value="1"/>
</dbReference>
<dbReference type="InterPro" id="IPR001494">
    <property type="entry name" value="Importin-beta_N"/>
</dbReference>
<evidence type="ECO:0000259" key="1">
    <source>
        <dbReference type="PROSITE" id="PS50166"/>
    </source>
</evidence>
<dbReference type="Proteomes" id="UP000232875">
    <property type="component" value="Unassembled WGS sequence"/>
</dbReference>
<dbReference type="PROSITE" id="PS50166">
    <property type="entry name" value="IMPORTIN_B_NT"/>
    <property type="match status" value="1"/>
</dbReference>
<dbReference type="Gene3D" id="1.25.10.10">
    <property type="entry name" value="Leucine-rich Repeat Variant"/>
    <property type="match status" value="1"/>
</dbReference>
<dbReference type="InterPro" id="IPR057941">
    <property type="entry name" value="TPR_TNPO3_IPO13_2nd"/>
</dbReference>